<evidence type="ECO:0000313" key="4">
    <source>
        <dbReference type="WBParaSite" id="SCUD_0001316201-mRNA-1"/>
    </source>
</evidence>
<reference evidence="2 3" key="2">
    <citation type="submission" date="2018-11" db="EMBL/GenBank/DDBJ databases">
        <authorList>
            <consortium name="Pathogen Informatics"/>
        </authorList>
    </citation>
    <scope>NUCLEOTIDE SEQUENCE [LARGE SCALE GENOMIC DNA]</scope>
    <source>
        <strain evidence="2">Dakar</strain>
        <strain evidence="3">Dakar, Senegal</strain>
    </source>
</reference>
<keyword evidence="3" id="KW-1185">Reference proteome</keyword>
<evidence type="ECO:0000313" key="2">
    <source>
        <dbReference type="EMBL" id="VDP51558.1"/>
    </source>
</evidence>
<dbReference type="WBParaSite" id="SCUD_0001316201-mRNA-1">
    <property type="protein sequence ID" value="SCUD_0001316201-mRNA-1"/>
    <property type="gene ID" value="SCUD_0001316201"/>
</dbReference>
<accession>A0A183KDR7</accession>
<dbReference type="AlphaFoldDB" id="A0A183KDR7"/>
<protein>
    <submittedName>
        <fullName evidence="4">Integrase core domain containing protein</fullName>
    </submittedName>
</protein>
<dbReference type="Proteomes" id="UP000279833">
    <property type="component" value="Unassembled WGS sequence"/>
</dbReference>
<dbReference type="EMBL" id="UZAK01035662">
    <property type="protein sequence ID" value="VDP51558.1"/>
    <property type="molecule type" value="Genomic_DNA"/>
</dbReference>
<gene>
    <name evidence="2" type="ORF">SCUD_LOCUS13159</name>
</gene>
<evidence type="ECO:0000313" key="3">
    <source>
        <dbReference type="Proteomes" id="UP000279833"/>
    </source>
</evidence>
<organism evidence="4">
    <name type="scientific">Schistosoma curassoni</name>
    <dbReference type="NCBI Taxonomy" id="6186"/>
    <lineage>
        <taxon>Eukaryota</taxon>
        <taxon>Metazoa</taxon>
        <taxon>Spiralia</taxon>
        <taxon>Lophotrochozoa</taxon>
        <taxon>Platyhelminthes</taxon>
        <taxon>Trematoda</taxon>
        <taxon>Digenea</taxon>
        <taxon>Strigeidida</taxon>
        <taxon>Schistosomatoidea</taxon>
        <taxon>Schistosomatidae</taxon>
        <taxon>Schistosoma</taxon>
    </lineage>
</organism>
<sequence>MGQLYDPTKKLSEKYSKLETPFKDKEGMTITEIHERRNRWVEHIDQLLNRPVPLNSSDIEVAHTNVPVNVTLPTIEEISMTIRQVESAKAAEPDNIPAEAHKSEIEEDLGGRTSAIDRLEKMKLRQDYNERMSEQA</sequence>
<feature type="region of interest" description="Disordered" evidence="1">
    <location>
        <begin position="89"/>
        <end position="113"/>
    </location>
</feature>
<evidence type="ECO:0000256" key="1">
    <source>
        <dbReference type="SAM" id="MobiDB-lite"/>
    </source>
</evidence>
<reference evidence="4" key="1">
    <citation type="submission" date="2016-06" db="UniProtKB">
        <authorList>
            <consortium name="WormBaseParasite"/>
        </authorList>
    </citation>
    <scope>IDENTIFICATION</scope>
</reference>
<name>A0A183KDR7_9TREM</name>
<proteinExistence type="predicted"/>